<dbReference type="OrthoDB" id="9770553at2"/>
<accession>H2BV95</accession>
<dbReference type="EMBL" id="JH594606">
    <property type="protein sequence ID" value="EHQ01760.1"/>
    <property type="molecule type" value="Genomic_DNA"/>
</dbReference>
<protein>
    <submittedName>
        <fullName evidence="2">Methyltransferase type 11</fullName>
    </submittedName>
</protein>
<organism evidence="2 3">
    <name type="scientific">Gillisia limnaea (strain DSM 15749 / LMG 21470 / R-8282)</name>
    <dbReference type="NCBI Taxonomy" id="865937"/>
    <lineage>
        <taxon>Bacteria</taxon>
        <taxon>Pseudomonadati</taxon>
        <taxon>Bacteroidota</taxon>
        <taxon>Flavobacteriia</taxon>
        <taxon>Flavobacteriales</taxon>
        <taxon>Flavobacteriaceae</taxon>
        <taxon>Gillisia</taxon>
    </lineage>
</organism>
<dbReference type="Gene3D" id="3.40.50.150">
    <property type="entry name" value="Vaccinia Virus protein VP39"/>
    <property type="match status" value="1"/>
</dbReference>
<gene>
    <name evidence="2" type="ORF">Gilli_1084</name>
</gene>
<evidence type="ECO:0000259" key="1">
    <source>
        <dbReference type="Pfam" id="PF08241"/>
    </source>
</evidence>
<keyword evidence="3" id="KW-1185">Reference proteome</keyword>
<dbReference type="eggNOG" id="COG0500">
    <property type="taxonomic scope" value="Bacteria"/>
</dbReference>
<name>H2BV95_GILLR</name>
<dbReference type="InterPro" id="IPR013216">
    <property type="entry name" value="Methyltransf_11"/>
</dbReference>
<dbReference type="GO" id="GO:0008757">
    <property type="term" value="F:S-adenosylmethionine-dependent methyltransferase activity"/>
    <property type="evidence" value="ECO:0007669"/>
    <property type="project" value="InterPro"/>
</dbReference>
<dbReference type="InterPro" id="IPR029063">
    <property type="entry name" value="SAM-dependent_MTases_sf"/>
</dbReference>
<dbReference type="Proteomes" id="UP000003844">
    <property type="component" value="Unassembled WGS sequence"/>
</dbReference>
<proteinExistence type="predicted"/>
<keyword evidence="2" id="KW-0489">Methyltransferase</keyword>
<dbReference type="HOGENOM" id="CLU_986133_0_0_10"/>
<dbReference type="CDD" id="cd02440">
    <property type="entry name" value="AdoMet_MTases"/>
    <property type="match status" value="1"/>
</dbReference>
<dbReference type="AlphaFoldDB" id="H2BV95"/>
<evidence type="ECO:0000313" key="3">
    <source>
        <dbReference type="Proteomes" id="UP000003844"/>
    </source>
</evidence>
<keyword evidence="2" id="KW-0808">Transferase</keyword>
<sequence length="282" mass="32743">MSSTDHNQEKNKEHYEKLYANYNISNILHWINNLEKFLNSATTTETSWFGLYQNNFREKIKGKKVLEMGCGDCTNAAVMAALGAEVYANDIASESGEIVRKLNENYTFKQPIVFVEGDFLENNLTSKSFDFVVGKAFLHHLTIPVEKLFLKETARLLKSNGEARFFEPAVNSKVLDEIRWHIPIGGRPSKFNKDAFKIWKENDPHPDRSFSSQHWEKAGTAFFGEVEIIPVGTLERFSRFFGWGERRNRYKRWALKSERFLPGFLNKPFTRSQLIVYKNPRV</sequence>
<dbReference type="Pfam" id="PF08241">
    <property type="entry name" value="Methyltransf_11"/>
    <property type="match status" value="1"/>
</dbReference>
<dbReference type="STRING" id="865937.Gilli_1084"/>
<feature type="domain" description="Methyltransferase type 11" evidence="1">
    <location>
        <begin position="66"/>
        <end position="162"/>
    </location>
</feature>
<reference evidence="3" key="1">
    <citation type="journal article" date="2012" name="Stand. Genomic Sci.">
        <title>Genome sequence of the Antarctic rhodopsins-containing flavobacterium Gillisia limnaea type strain (R-8282(T)).</title>
        <authorList>
            <person name="Riedel T."/>
            <person name="Held B."/>
            <person name="Nolan M."/>
            <person name="Lucas S."/>
            <person name="Lapidus A."/>
            <person name="Tice H."/>
            <person name="Del Rio T.G."/>
            <person name="Cheng J.F."/>
            <person name="Han C."/>
            <person name="Tapia R."/>
            <person name="Goodwin L.A."/>
            <person name="Pitluck S."/>
            <person name="Liolios K."/>
            <person name="Mavromatis K."/>
            <person name="Pagani I."/>
            <person name="Ivanova N."/>
            <person name="Mikhailova N."/>
            <person name="Pati A."/>
            <person name="Chen A."/>
            <person name="Palaniappan K."/>
            <person name="Land M."/>
            <person name="Rohde M."/>
            <person name="Tindall B.J."/>
            <person name="Detter J.C."/>
            <person name="Goker M."/>
            <person name="Bristow J."/>
            <person name="Eisen J.A."/>
            <person name="Markowitz V."/>
            <person name="Hugenholtz P."/>
            <person name="Kyrpides N.C."/>
            <person name="Klenk H.P."/>
            <person name="Woyke T."/>
        </authorList>
    </citation>
    <scope>NUCLEOTIDE SEQUENCE [LARGE SCALE GENOMIC DNA]</scope>
    <source>
        <strain evidence="3">DSM 15749 / LMG 21470 / R-8282</strain>
    </source>
</reference>
<dbReference type="RefSeq" id="WP_006988082.1">
    <property type="nucleotide sequence ID" value="NZ_JH594606.1"/>
</dbReference>
<evidence type="ECO:0000313" key="2">
    <source>
        <dbReference type="EMBL" id="EHQ01760.1"/>
    </source>
</evidence>
<dbReference type="SUPFAM" id="SSF53335">
    <property type="entry name" value="S-adenosyl-L-methionine-dependent methyltransferases"/>
    <property type="match status" value="1"/>
</dbReference>
<dbReference type="GO" id="GO:0032259">
    <property type="term" value="P:methylation"/>
    <property type="evidence" value="ECO:0007669"/>
    <property type="project" value="UniProtKB-KW"/>
</dbReference>